<evidence type="ECO:0000313" key="4">
    <source>
        <dbReference type="Proteomes" id="UP000033774"/>
    </source>
</evidence>
<protein>
    <recommendedName>
        <fullName evidence="2">LpxI N-terminal domain-containing protein</fullName>
    </recommendedName>
</protein>
<evidence type="ECO:0000259" key="2">
    <source>
        <dbReference type="Pfam" id="PF17930"/>
    </source>
</evidence>
<proteinExistence type="predicted"/>
<evidence type="ECO:0000256" key="1">
    <source>
        <dbReference type="SAM" id="MobiDB-lite"/>
    </source>
</evidence>
<keyword evidence="4" id="KW-1185">Reference proteome</keyword>
<feature type="domain" description="LpxI N-terminal" evidence="2">
    <location>
        <begin position="9"/>
        <end position="134"/>
    </location>
</feature>
<dbReference type="OrthoDB" id="9789836at2"/>
<reference evidence="3 4" key="1">
    <citation type="submission" date="2015-03" db="EMBL/GenBank/DDBJ databases">
        <title>Draft genome sequence of Elstera litoralis.</title>
        <authorList>
            <person name="Rahalkar M.C."/>
            <person name="Dhakephalkar P.K."/>
            <person name="Pore S.D."/>
            <person name="Arora P."/>
            <person name="Kapse N.G."/>
            <person name="Pandit P.S."/>
        </authorList>
    </citation>
    <scope>NUCLEOTIDE SEQUENCE [LARGE SCALE GENOMIC DNA]</scope>
    <source>
        <strain evidence="3 4">Dia-1</strain>
    </source>
</reference>
<comment type="caution">
    <text evidence="3">The sequence shown here is derived from an EMBL/GenBank/DDBJ whole genome shotgun (WGS) entry which is preliminary data.</text>
</comment>
<dbReference type="Gene3D" id="3.40.50.20">
    <property type="match status" value="1"/>
</dbReference>
<gene>
    <name evidence="3" type="ORF">VZ95_17535</name>
</gene>
<accession>A0A0F3IP24</accession>
<dbReference type="Pfam" id="PF17930">
    <property type="entry name" value="LpxI_N"/>
    <property type="match status" value="1"/>
</dbReference>
<dbReference type="PANTHER" id="PTHR39962">
    <property type="entry name" value="BLL4848 PROTEIN"/>
    <property type="match status" value="1"/>
</dbReference>
<dbReference type="Proteomes" id="UP000033774">
    <property type="component" value="Unassembled WGS sequence"/>
</dbReference>
<organism evidence="3 4">
    <name type="scientific">Elstera litoralis</name>
    <dbReference type="NCBI Taxonomy" id="552518"/>
    <lineage>
        <taxon>Bacteria</taxon>
        <taxon>Pseudomonadati</taxon>
        <taxon>Pseudomonadota</taxon>
        <taxon>Alphaproteobacteria</taxon>
        <taxon>Rhodospirillales</taxon>
        <taxon>Rhodospirillaceae</taxon>
        <taxon>Elstera</taxon>
    </lineage>
</organism>
<dbReference type="InterPro" id="IPR053174">
    <property type="entry name" value="LpxI"/>
</dbReference>
<sequence>MTDPAQRTLGIVAGGGDLPREIIAACRARGQNFFVLALDGQADADITEGVPHARHRMGAAGAIFESLRTAGVQDVVFAGKVKRPSLLSVAPDVRGAAFIARIGLKAFGDDGLLRAIAEEFEREGFVLRSVPDVLALGGSAPEAGPLGQHKPMRGPKPIL</sequence>
<name>A0A0F3IP24_9PROT</name>
<dbReference type="PANTHER" id="PTHR39962:SF1">
    <property type="entry name" value="LPXI FAMILY PROTEIN"/>
    <property type="match status" value="1"/>
</dbReference>
<feature type="non-terminal residue" evidence="3">
    <location>
        <position position="159"/>
    </location>
</feature>
<dbReference type="AlphaFoldDB" id="A0A0F3IP24"/>
<evidence type="ECO:0000313" key="3">
    <source>
        <dbReference type="EMBL" id="KJV08481.1"/>
    </source>
</evidence>
<dbReference type="InterPro" id="IPR041255">
    <property type="entry name" value="LpxI_N"/>
</dbReference>
<feature type="region of interest" description="Disordered" evidence="1">
    <location>
        <begin position="140"/>
        <end position="159"/>
    </location>
</feature>
<dbReference type="EMBL" id="LAJY01000568">
    <property type="protein sequence ID" value="KJV08481.1"/>
    <property type="molecule type" value="Genomic_DNA"/>
</dbReference>